<accession>A0A2X0K5T3</accession>
<dbReference type="InterPro" id="IPR050109">
    <property type="entry name" value="HTH-type_TetR-like_transc_reg"/>
</dbReference>
<dbReference type="EMBL" id="QKYN01000110">
    <property type="protein sequence ID" value="RAG82630.1"/>
    <property type="molecule type" value="Genomic_DNA"/>
</dbReference>
<dbReference type="AlphaFoldDB" id="A0A2X0K5T3"/>
<dbReference type="Pfam" id="PF00440">
    <property type="entry name" value="TetR_N"/>
    <property type="match status" value="1"/>
</dbReference>
<keyword evidence="2" id="KW-0238">DNA-binding</keyword>
<evidence type="ECO:0000256" key="3">
    <source>
        <dbReference type="ARBA" id="ARBA00023163"/>
    </source>
</evidence>
<evidence type="ECO:0000313" key="6">
    <source>
        <dbReference type="Proteomes" id="UP000248889"/>
    </source>
</evidence>
<sequence length="206" mass="22216">MFSEHVQSRAERREGTRRKVLASAERLFREQGFGATTVRQIAADAEVSTGTVMAVGDKDALLVAIFDGWIGAVHRERGGALAQSDGALTPAAAVQELMALVAPFITYFESDRELSREYAAIIVRGSHTSEVFVDLALALLTEFTSVLSRAGLSAADAGRGAQAVYFAYLGLLMTASHGVLDEQAAVAQLQEIVRFVVRQDQEGKRE</sequence>
<reference evidence="5 6" key="1">
    <citation type="submission" date="2018-06" db="EMBL/GenBank/DDBJ databases">
        <title>Streptacidiphilus pinicola sp. nov., isolated from pine grove soil.</title>
        <authorList>
            <person name="Roh S.G."/>
            <person name="Park S."/>
            <person name="Kim M.-K."/>
            <person name="Yun B.-R."/>
            <person name="Park J."/>
            <person name="Kim M.J."/>
            <person name="Kim Y.S."/>
            <person name="Kim S.B."/>
        </authorList>
    </citation>
    <scope>NUCLEOTIDE SEQUENCE [LARGE SCALE GENOMIC DNA]</scope>
    <source>
        <strain evidence="5 6">MMS16-CNU450</strain>
    </source>
</reference>
<dbReference type="PANTHER" id="PTHR30055:SF234">
    <property type="entry name" value="HTH-TYPE TRANSCRIPTIONAL REGULATOR BETI"/>
    <property type="match status" value="1"/>
</dbReference>
<dbReference type="InterPro" id="IPR001647">
    <property type="entry name" value="HTH_TetR"/>
</dbReference>
<dbReference type="OrthoDB" id="116659at2"/>
<feature type="domain" description="HTH tetR-type" evidence="4">
    <location>
        <begin position="21"/>
        <end position="53"/>
    </location>
</feature>
<keyword evidence="6" id="KW-1185">Reference proteome</keyword>
<keyword evidence="3" id="KW-0804">Transcription</keyword>
<protein>
    <submittedName>
        <fullName evidence="5">TetR/AcrR family transcriptional regulator</fullName>
    </submittedName>
</protein>
<name>A0A2X0K5T3_9ACTN</name>
<evidence type="ECO:0000259" key="4">
    <source>
        <dbReference type="Pfam" id="PF00440"/>
    </source>
</evidence>
<dbReference type="GO" id="GO:0003700">
    <property type="term" value="F:DNA-binding transcription factor activity"/>
    <property type="evidence" value="ECO:0007669"/>
    <property type="project" value="TreeGrafter"/>
</dbReference>
<gene>
    <name evidence="5" type="ORF">DN069_26270</name>
</gene>
<dbReference type="GO" id="GO:0000976">
    <property type="term" value="F:transcription cis-regulatory region binding"/>
    <property type="evidence" value="ECO:0007669"/>
    <property type="project" value="TreeGrafter"/>
</dbReference>
<evidence type="ECO:0000256" key="2">
    <source>
        <dbReference type="ARBA" id="ARBA00023125"/>
    </source>
</evidence>
<organism evidence="5 6">
    <name type="scientific">Streptacidiphilus pinicola</name>
    <dbReference type="NCBI Taxonomy" id="2219663"/>
    <lineage>
        <taxon>Bacteria</taxon>
        <taxon>Bacillati</taxon>
        <taxon>Actinomycetota</taxon>
        <taxon>Actinomycetes</taxon>
        <taxon>Kitasatosporales</taxon>
        <taxon>Streptomycetaceae</taxon>
        <taxon>Streptacidiphilus</taxon>
    </lineage>
</organism>
<proteinExistence type="predicted"/>
<keyword evidence="1" id="KW-0805">Transcription regulation</keyword>
<evidence type="ECO:0000313" key="5">
    <source>
        <dbReference type="EMBL" id="RAG82630.1"/>
    </source>
</evidence>
<dbReference type="Gene3D" id="1.10.357.10">
    <property type="entry name" value="Tetracycline Repressor, domain 2"/>
    <property type="match status" value="1"/>
</dbReference>
<evidence type="ECO:0000256" key="1">
    <source>
        <dbReference type="ARBA" id="ARBA00023015"/>
    </source>
</evidence>
<dbReference type="SUPFAM" id="SSF46689">
    <property type="entry name" value="Homeodomain-like"/>
    <property type="match status" value="1"/>
</dbReference>
<comment type="caution">
    <text evidence="5">The sequence shown here is derived from an EMBL/GenBank/DDBJ whole genome shotgun (WGS) entry which is preliminary data.</text>
</comment>
<dbReference type="InterPro" id="IPR009057">
    <property type="entry name" value="Homeodomain-like_sf"/>
</dbReference>
<dbReference type="Proteomes" id="UP000248889">
    <property type="component" value="Unassembled WGS sequence"/>
</dbReference>
<dbReference type="RefSeq" id="WP_111504948.1">
    <property type="nucleotide sequence ID" value="NZ_QKYN01000110.1"/>
</dbReference>
<dbReference type="PANTHER" id="PTHR30055">
    <property type="entry name" value="HTH-TYPE TRANSCRIPTIONAL REGULATOR RUTR"/>
    <property type="match status" value="1"/>
</dbReference>